<name>A0A1X0QQD4_RHIZD</name>
<sequence length="65" mass="7279">MLIYKPPIIIPFLSGQGRNIALRWINSSSYEKGSDIRLDAVISTLMQRDFGFPVSLVRSILAIAQ</sequence>
<dbReference type="Proteomes" id="UP000242414">
    <property type="component" value="Unassembled WGS sequence"/>
</dbReference>
<dbReference type="VEuPathDB" id="FungiDB:BCV72DRAFT_235468"/>
<accession>A0A1X0QQD4</accession>
<evidence type="ECO:0000313" key="1">
    <source>
        <dbReference type="EMBL" id="ORE01970.1"/>
    </source>
</evidence>
<dbReference type="AlphaFoldDB" id="A0A1X0QQD4"/>
<organism evidence="1">
    <name type="scientific">Rhizopus microsporus var. microsporus</name>
    <dbReference type="NCBI Taxonomy" id="86635"/>
    <lineage>
        <taxon>Eukaryota</taxon>
        <taxon>Fungi</taxon>
        <taxon>Fungi incertae sedis</taxon>
        <taxon>Mucoromycota</taxon>
        <taxon>Mucoromycotina</taxon>
        <taxon>Mucoromycetes</taxon>
        <taxon>Mucorales</taxon>
        <taxon>Mucorineae</taxon>
        <taxon>Rhizopodaceae</taxon>
        <taxon>Rhizopus</taxon>
    </lineage>
</organism>
<dbReference type="EMBL" id="KV922083">
    <property type="protein sequence ID" value="ORE01970.1"/>
    <property type="molecule type" value="Genomic_DNA"/>
</dbReference>
<protein>
    <submittedName>
        <fullName evidence="1">Uncharacterized protein</fullName>
    </submittedName>
</protein>
<reference evidence="1" key="1">
    <citation type="journal article" date="2016" name="Proc. Natl. Acad. Sci. U.S.A.">
        <title>Lipid metabolic changes in an early divergent fungus govern the establishment of a mutualistic symbiosis with endobacteria.</title>
        <authorList>
            <person name="Lastovetsky O.A."/>
            <person name="Gaspar M.L."/>
            <person name="Mondo S.J."/>
            <person name="LaButti K.M."/>
            <person name="Sandor L."/>
            <person name="Grigoriev I.V."/>
            <person name="Henry S.A."/>
            <person name="Pawlowska T.E."/>
        </authorList>
    </citation>
    <scope>NUCLEOTIDE SEQUENCE [LARGE SCALE GENOMIC DNA]</scope>
    <source>
        <strain evidence="1">ATCC 52814</strain>
    </source>
</reference>
<proteinExistence type="predicted"/>
<gene>
    <name evidence="1" type="ORF">BCV72DRAFT_235468</name>
</gene>